<evidence type="ECO:0000256" key="3">
    <source>
        <dbReference type="ARBA" id="ARBA00022884"/>
    </source>
</evidence>
<dbReference type="SUPFAM" id="SSF53137">
    <property type="entry name" value="Translational machinery components"/>
    <property type="match status" value="1"/>
</dbReference>
<evidence type="ECO:0000256" key="2">
    <source>
        <dbReference type="ARBA" id="ARBA00022730"/>
    </source>
</evidence>
<comment type="function">
    <text evidence="7">This is one of the proteins that bind and probably mediate the attachment of the 5S RNA into the large ribosomal subunit, where it forms part of the central protuberance.</text>
</comment>
<proteinExistence type="inferred from homology"/>
<evidence type="ECO:0000256" key="6">
    <source>
        <dbReference type="ARBA" id="ARBA00035197"/>
    </source>
</evidence>
<dbReference type="AlphaFoldDB" id="A0A7V3YK56"/>
<dbReference type="GO" id="GO:0006412">
    <property type="term" value="P:translation"/>
    <property type="evidence" value="ECO:0007669"/>
    <property type="project" value="UniProtKB-UniRule"/>
</dbReference>
<evidence type="ECO:0000256" key="7">
    <source>
        <dbReference type="HAMAP-Rule" id="MF_01337"/>
    </source>
</evidence>
<keyword evidence="2 7" id="KW-0699">rRNA-binding</keyword>
<dbReference type="GO" id="GO:0003735">
    <property type="term" value="F:structural constituent of ribosome"/>
    <property type="evidence" value="ECO:0007669"/>
    <property type="project" value="InterPro"/>
</dbReference>
<dbReference type="FunFam" id="3.30.420.100:FF:000001">
    <property type="entry name" value="50S ribosomal protein L18"/>
    <property type="match status" value="1"/>
</dbReference>
<evidence type="ECO:0000313" key="8">
    <source>
        <dbReference type="EMBL" id="HGI74187.1"/>
    </source>
</evidence>
<dbReference type="EMBL" id="DTEN01000028">
    <property type="protein sequence ID" value="HGI74187.1"/>
    <property type="molecule type" value="Genomic_DNA"/>
</dbReference>
<dbReference type="Gene3D" id="3.30.420.100">
    <property type="match status" value="1"/>
</dbReference>
<name>A0A7V3YK56_9BACT</name>
<dbReference type="PANTHER" id="PTHR12899">
    <property type="entry name" value="39S RIBOSOMAL PROTEIN L18, MITOCHONDRIAL"/>
    <property type="match status" value="1"/>
</dbReference>
<organism evidence="8">
    <name type="scientific">Candidatus Caldatribacterium californiense</name>
    <dbReference type="NCBI Taxonomy" id="1454726"/>
    <lineage>
        <taxon>Bacteria</taxon>
        <taxon>Pseudomonadati</taxon>
        <taxon>Atribacterota</taxon>
        <taxon>Atribacteria</taxon>
        <taxon>Atribacterales</taxon>
        <taxon>Candidatus Caldatribacteriaceae</taxon>
        <taxon>Candidatus Caldatribacterium</taxon>
    </lineage>
</organism>
<dbReference type="PANTHER" id="PTHR12899:SF3">
    <property type="entry name" value="LARGE RIBOSOMAL SUBUNIT PROTEIN UL18M"/>
    <property type="match status" value="1"/>
</dbReference>
<comment type="similarity">
    <text evidence="1 7">Belongs to the universal ribosomal protein uL18 family.</text>
</comment>
<dbReference type="InterPro" id="IPR057268">
    <property type="entry name" value="Ribosomal_L18"/>
</dbReference>
<protein>
    <recommendedName>
        <fullName evidence="6 7">Large ribosomal subunit protein uL18</fullName>
    </recommendedName>
</protein>
<reference evidence="8" key="1">
    <citation type="journal article" date="2020" name="mSystems">
        <title>Genome- and Community-Level Interaction Insights into Carbon Utilization and Element Cycling Functions of Hydrothermarchaeota in Hydrothermal Sediment.</title>
        <authorList>
            <person name="Zhou Z."/>
            <person name="Liu Y."/>
            <person name="Xu W."/>
            <person name="Pan J."/>
            <person name="Luo Z.H."/>
            <person name="Li M."/>
        </authorList>
    </citation>
    <scope>NUCLEOTIDE SEQUENCE [LARGE SCALE GENOMIC DNA]</scope>
    <source>
        <strain evidence="8">SpSt-716</strain>
    </source>
</reference>
<accession>A0A7V3YK56</accession>
<dbReference type="InterPro" id="IPR005484">
    <property type="entry name" value="Ribosomal_uL18_bac/plant/anim"/>
</dbReference>
<keyword evidence="4 7" id="KW-0689">Ribosomal protein</keyword>
<sequence length="122" mass="13881">MIISEKRGKWERRIRRHRRVRKKVRGTAERPRLSVFRSLKHIYAQIINDEEGRTLVAASSLSPEIRGMQGTKTDIARAVGRLVAQKALEKGITKVVFDRGGYKYHGRVKALAEGAREAGLLF</sequence>
<gene>
    <name evidence="7" type="primary">rplR</name>
    <name evidence="8" type="ORF">ENU96_00680</name>
</gene>
<evidence type="ECO:0000256" key="4">
    <source>
        <dbReference type="ARBA" id="ARBA00022980"/>
    </source>
</evidence>
<dbReference type="HAMAP" id="MF_01337_B">
    <property type="entry name" value="Ribosomal_uL18_B"/>
    <property type="match status" value="1"/>
</dbReference>
<dbReference type="CDD" id="cd00432">
    <property type="entry name" value="Ribosomal_L18_L5e"/>
    <property type="match status" value="1"/>
</dbReference>
<comment type="subunit">
    <text evidence="7">Part of the 50S ribosomal subunit; part of the 5S rRNA/L5/L18/L25 subcomplex. Contacts the 5S and 23S rRNAs.</text>
</comment>
<keyword evidence="5 7" id="KW-0687">Ribonucleoprotein</keyword>
<dbReference type="GO" id="GO:0022625">
    <property type="term" value="C:cytosolic large ribosomal subunit"/>
    <property type="evidence" value="ECO:0007669"/>
    <property type="project" value="TreeGrafter"/>
</dbReference>
<dbReference type="GO" id="GO:0008097">
    <property type="term" value="F:5S rRNA binding"/>
    <property type="evidence" value="ECO:0007669"/>
    <property type="project" value="TreeGrafter"/>
</dbReference>
<dbReference type="Pfam" id="PF00861">
    <property type="entry name" value="Ribosomal_L18p"/>
    <property type="match status" value="1"/>
</dbReference>
<evidence type="ECO:0000256" key="1">
    <source>
        <dbReference type="ARBA" id="ARBA00007116"/>
    </source>
</evidence>
<dbReference type="NCBIfam" id="TIGR00060">
    <property type="entry name" value="L18_bact"/>
    <property type="match status" value="1"/>
</dbReference>
<dbReference type="InterPro" id="IPR004389">
    <property type="entry name" value="Ribosomal_uL18_bac-type"/>
</dbReference>
<keyword evidence="3 7" id="KW-0694">RNA-binding</keyword>
<evidence type="ECO:0000256" key="5">
    <source>
        <dbReference type="ARBA" id="ARBA00023274"/>
    </source>
</evidence>
<comment type="caution">
    <text evidence="8">The sequence shown here is derived from an EMBL/GenBank/DDBJ whole genome shotgun (WGS) entry which is preliminary data.</text>
</comment>